<name>A0ABP6TLN4_9ACTN</name>
<protein>
    <submittedName>
        <fullName evidence="1">ATP/GTP-binding protein</fullName>
    </submittedName>
</protein>
<dbReference type="SUPFAM" id="SSF52540">
    <property type="entry name" value="P-loop containing nucleoside triphosphate hydrolases"/>
    <property type="match status" value="1"/>
</dbReference>
<reference evidence="2" key="1">
    <citation type="journal article" date="2019" name="Int. J. Syst. Evol. Microbiol.">
        <title>The Global Catalogue of Microorganisms (GCM) 10K type strain sequencing project: providing services to taxonomists for standard genome sequencing and annotation.</title>
        <authorList>
            <consortium name="The Broad Institute Genomics Platform"/>
            <consortium name="The Broad Institute Genome Sequencing Center for Infectious Disease"/>
            <person name="Wu L."/>
            <person name="Ma J."/>
        </authorList>
    </citation>
    <scope>NUCLEOTIDE SEQUENCE [LARGE SCALE GENOMIC DNA]</scope>
    <source>
        <strain evidence="2">JCM 4816</strain>
    </source>
</reference>
<comment type="caution">
    <text evidence="1">The sequence shown here is derived from an EMBL/GenBank/DDBJ whole genome shotgun (WGS) entry which is preliminary data.</text>
</comment>
<evidence type="ECO:0000313" key="2">
    <source>
        <dbReference type="Proteomes" id="UP001501455"/>
    </source>
</evidence>
<gene>
    <name evidence="1" type="ORF">GCM10019016_024870</name>
</gene>
<dbReference type="EMBL" id="BAAAXF010000018">
    <property type="protein sequence ID" value="GAA3495387.1"/>
    <property type="molecule type" value="Genomic_DNA"/>
</dbReference>
<evidence type="ECO:0000313" key="1">
    <source>
        <dbReference type="EMBL" id="GAA3495387.1"/>
    </source>
</evidence>
<dbReference type="Proteomes" id="UP001501455">
    <property type="component" value="Unassembled WGS sequence"/>
</dbReference>
<proteinExistence type="predicted"/>
<organism evidence="1 2">
    <name type="scientific">Streptomyces prasinosporus</name>
    <dbReference type="NCBI Taxonomy" id="68256"/>
    <lineage>
        <taxon>Bacteria</taxon>
        <taxon>Bacillati</taxon>
        <taxon>Actinomycetota</taxon>
        <taxon>Actinomycetes</taxon>
        <taxon>Kitasatosporales</taxon>
        <taxon>Streptomycetaceae</taxon>
        <taxon>Streptomyces</taxon>
        <taxon>Streptomyces albogriseolus group</taxon>
    </lineage>
</organism>
<sequence length="885" mass="97846">MLVSRSDLRALFRSNDRDVRAVDYFADRRDEWDSVAQSLSYLVRAVRADGFDVQDLEAPRRNVLTFYGVGGIGKSTLSRSVARHLSGGLPADDHWPPLDEGTGPVVPVRVDLARDSGADFESLILAVRLAAAEIGQPMPTFDLALQRYWEHNHPGEPLDEYVRRRTRLSSLPGARNLSGQVQSALADVAQAVALPGTMGQVVGQGLRTVVRALRERHHRVRALAECSRFADLLEATPDQDALSYYPHLLAWDLASLPPKHRATLVVLLDTFEDVGDRVHRDLERLVQRVVWLMPNALFVITGRNRLQWDDPQLEGQLDWAGPECWPQLVGGATQEPRQHTVGYLSAGDCETYLSQRLTRAGRPMMDDVTRHLVTANSHGLPLYLDLAAMRFLDLYRRSGNAPSVHDFNLDFPALVARTFRDLPPEARRVVRSVSLLESFSVPLASAAAGFDHDAPAQSLVDRPFVEHDPGAPWPYRLHALIRDAVREADSTSDDRWTSADWQRAARRAFEALGREDISHRARLVSALRQGLALSHQFGLPLGWLEDAAFQYVDDFVWEPIEPPAGLQDDTAPTPAQALATTLSAIAQRQRRHRSGTARQLRQVLETGVLPPSLEELPLYFLAECDRDLGNFQESLNGMRRVADLGGRLAATARRGLVHLARRIGDFPRAREAALHLGAEGRQDRVLGDLWWPQGSMVLACSAYAAGRDQALADGQVGEAALSQACLAFAAAFQDRPRAAEQIARAEELLAGVSIRWAQTQTRVAALVRDAGIAPDLPQRAEAVAREAEEAGQTSSVAYVRFAECLHALVAGIPEALARARERLTEDCVSGMEFAYLAELTYLMADEEPPASLPRAEWLDDVTQVRARWVGLVEDRRQESAAQQGA</sequence>
<keyword evidence="2" id="KW-1185">Reference proteome</keyword>
<dbReference type="InterPro" id="IPR027417">
    <property type="entry name" value="P-loop_NTPase"/>
</dbReference>
<accession>A0ABP6TLN4</accession>